<organism evidence="1 2">
    <name type="scientific">Serratia symbiotica</name>
    <dbReference type="NCBI Taxonomy" id="138074"/>
    <lineage>
        <taxon>Bacteria</taxon>
        <taxon>Pseudomonadati</taxon>
        <taxon>Pseudomonadota</taxon>
        <taxon>Gammaproteobacteria</taxon>
        <taxon>Enterobacterales</taxon>
        <taxon>Yersiniaceae</taxon>
        <taxon>Serratia</taxon>
    </lineage>
</organism>
<evidence type="ECO:0000313" key="1">
    <source>
        <dbReference type="EMBL" id="BBI91226.1"/>
    </source>
</evidence>
<sequence length="248" mass="28765">MFLEELRADISPESADKKDRNLTHILHSTVMRKSKSHLSDNLVTLNAKSFVLGNYQYESSFLEFERYNRFESLGGKISSELKKPVRDALREYVISMVPIIIGQLGGTPDILHLFVKKAEVKYYHDGDISWRFNILPELHILPLFINDAMNSRLDFLEIRFKQFKDVAVNGWDKSKFERLILIDNASTSRSGGYFVGVSLYKLDYMTDEYKDFHSISIDNETGLKSVNCMVHIHHRDVKFKRILKPLAL</sequence>
<accession>A0A455VKB8</accession>
<dbReference type="AlphaFoldDB" id="A0A455VKB8"/>
<reference evidence="1 2" key="1">
    <citation type="submission" date="2019-03" db="EMBL/GenBank/DDBJ databases">
        <title>The genome sequence of Candidatus Serratia symbiotica strain IS.</title>
        <authorList>
            <person name="Nikoh N."/>
            <person name="Koga R."/>
            <person name="Oshima K."/>
            <person name="Hattori M."/>
            <person name="Fukatsu T."/>
        </authorList>
    </citation>
    <scope>NUCLEOTIDE SEQUENCE [LARGE SCALE GENOMIC DNA]</scope>
    <source>
        <strain evidence="1 2">IS</strain>
    </source>
</reference>
<dbReference type="EMBL" id="AP019531">
    <property type="protein sequence ID" value="BBI91226.1"/>
    <property type="molecule type" value="Genomic_DNA"/>
</dbReference>
<name>A0A455VKB8_9GAMM</name>
<proteinExistence type="predicted"/>
<dbReference type="Proteomes" id="UP000324392">
    <property type="component" value="Chromosome"/>
</dbReference>
<gene>
    <name evidence="1" type="ORF">SSYIS1_03100</name>
</gene>
<evidence type="ECO:0000313" key="2">
    <source>
        <dbReference type="Proteomes" id="UP000324392"/>
    </source>
</evidence>
<protein>
    <submittedName>
        <fullName evidence="1">Uncharacterized protein</fullName>
    </submittedName>
</protein>
<dbReference type="RefSeq" id="WP_037388649.1">
    <property type="nucleotide sequence ID" value="NZ_AP019531.1"/>
</dbReference>